<dbReference type="PROSITE" id="PS51900">
    <property type="entry name" value="CB"/>
    <property type="match status" value="1"/>
</dbReference>
<feature type="domain" description="Tyr recombinase" evidence="6">
    <location>
        <begin position="161"/>
        <end position="338"/>
    </location>
</feature>
<dbReference type="Pfam" id="PF14659">
    <property type="entry name" value="Phage_int_SAM_3"/>
    <property type="match status" value="1"/>
</dbReference>
<protein>
    <submittedName>
        <fullName evidence="8">Site-specific integrase</fullName>
    </submittedName>
</protein>
<gene>
    <name evidence="8" type="ORF">JJQ58_01065</name>
</gene>
<dbReference type="InterPro" id="IPR050090">
    <property type="entry name" value="Tyrosine_recombinase_XerCD"/>
</dbReference>
<dbReference type="Gene3D" id="1.10.150.130">
    <property type="match status" value="1"/>
</dbReference>
<evidence type="ECO:0000259" key="7">
    <source>
        <dbReference type="PROSITE" id="PS51900"/>
    </source>
</evidence>
<dbReference type="Pfam" id="PF00589">
    <property type="entry name" value="Phage_integrase"/>
    <property type="match status" value="1"/>
</dbReference>
<dbReference type="InterPro" id="IPR011010">
    <property type="entry name" value="DNA_brk_join_enz"/>
</dbReference>
<dbReference type="PROSITE" id="PS51898">
    <property type="entry name" value="TYR_RECOMBINASE"/>
    <property type="match status" value="1"/>
</dbReference>
<evidence type="ECO:0000256" key="1">
    <source>
        <dbReference type="ARBA" id="ARBA00008857"/>
    </source>
</evidence>
<evidence type="ECO:0000259" key="6">
    <source>
        <dbReference type="PROSITE" id="PS51898"/>
    </source>
</evidence>
<sequence length="343" mass="39677">MTVTKRKERGTWQYAFGHEGKTYRKSGFTTKREAVEAETKAKNDLLDGFQFDNNITLHAYFKEWSETYKKPVVSEKTYVSYTTIMNHLAKSSIGNISLKDITKVKYQKFINNFAKTHTDESVRKLNGKIRSSIDDAIYEGILKKNFTYKIKYVGKNEAQKEDDKYITLKQYSDLKKELKTKYTDSSLVLFVMVVTGCRISGAINLKYDYIDRFKRTIYINEQKTTTSPRTVEVSKEDMDHILKVLEQRPATMDGFVFSNGISTNAVNKALKGYCERLGIKQITTHAIRHTHCSYLLSKDVSIHYISKRLGHKNIKVTLEVYSHLLEESFEEENKKAVEALKVL</sequence>
<comment type="similarity">
    <text evidence="1">Belongs to the 'phage' integrase family.</text>
</comment>
<dbReference type="EMBL" id="JAGXBM010000001">
    <property type="protein sequence ID" value="MBS3696069.1"/>
    <property type="molecule type" value="Genomic_DNA"/>
</dbReference>
<dbReference type="InterPro" id="IPR010998">
    <property type="entry name" value="Integrase_recombinase_N"/>
</dbReference>
<keyword evidence="4" id="KW-0233">DNA recombination</keyword>
<proteinExistence type="inferred from homology"/>
<dbReference type="PANTHER" id="PTHR30349">
    <property type="entry name" value="PHAGE INTEGRASE-RELATED"/>
    <property type="match status" value="1"/>
</dbReference>
<dbReference type="PANTHER" id="PTHR30349:SF64">
    <property type="entry name" value="PROPHAGE INTEGRASE INTD-RELATED"/>
    <property type="match status" value="1"/>
</dbReference>
<comment type="caution">
    <text evidence="8">The sequence shown here is derived from an EMBL/GenBank/DDBJ whole genome shotgun (WGS) entry which is preliminary data.</text>
</comment>
<accession>A0ABS5MK67</accession>
<name>A0ABS5MK67_9STAP</name>
<reference evidence="8 9" key="1">
    <citation type="submission" date="2021-05" db="EMBL/GenBank/DDBJ databases">
        <title>Staphylococcus fleurettii isolated from lake water in First Nation community in Manitoba, Canada.</title>
        <authorList>
            <person name="Bashar S."/>
            <person name="Murdock A."/>
            <person name="Patidar R."/>
            <person name="Golding G."/>
            <person name="Farenhorst A."/>
            <person name="Kumar A."/>
        </authorList>
    </citation>
    <scope>NUCLEOTIDE SEQUENCE [LARGE SCALE GENOMIC DNA]</scope>
    <source>
        <strain evidence="8 9">SF002</strain>
    </source>
</reference>
<evidence type="ECO:0000313" key="9">
    <source>
        <dbReference type="Proteomes" id="UP000681586"/>
    </source>
</evidence>
<dbReference type="InterPro" id="IPR004107">
    <property type="entry name" value="Integrase_SAM-like_N"/>
</dbReference>
<keyword evidence="9" id="KW-1185">Reference proteome</keyword>
<dbReference type="RefSeq" id="WP_203153492.1">
    <property type="nucleotide sequence ID" value="NZ_JAEPSA010000003.1"/>
</dbReference>
<dbReference type="Gene3D" id="1.10.443.10">
    <property type="entry name" value="Intergrase catalytic core"/>
    <property type="match status" value="1"/>
</dbReference>
<evidence type="ECO:0000256" key="4">
    <source>
        <dbReference type="ARBA" id="ARBA00023172"/>
    </source>
</evidence>
<evidence type="ECO:0000256" key="5">
    <source>
        <dbReference type="PROSITE-ProRule" id="PRU01248"/>
    </source>
</evidence>
<dbReference type="CDD" id="cd01189">
    <property type="entry name" value="INT_ICEBs1_C_like"/>
    <property type="match status" value="1"/>
</dbReference>
<keyword evidence="3 5" id="KW-0238">DNA-binding</keyword>
<evidence type="ECO:0000256" key="2">
    <source>
        <dbReference type="ARBA" id="ARBA00022908"/>
    </source>
</evidence>
<dbReference type="SUPFAM" id="SSF56349">
    <property type="entry name" value="DNA breaking-rejoining enzymes"/>
    <property type="match status" value="1"/>
</dbReference>
<dbReference type="Proteomes" id="UP000681586">
    <property type="component" value="Unassembled WGS sequence"/>
</dbReference>
<dbReference type="InterPro" id="IPR002104">
    <property type="entry name" value="Integrase_catalytic"/>
</dbReference>
<dbReference type="InterPro" id="IPR044068">
    <property type="entry name" value="CB"/>
</dbReference>
<feature type="domain" description="Core-binding (CB)" evidence="7">
    <location>
        <begin position="55"/>
        <end position="137"/>
    </location>
</feature>
<dbReference type="InterPro" id="IPR013762">
    <property type="entry name" value="Integrase-like_cat_sf"/>
</dbReference>
<keyword evidence="2" id="KW-0229">DNA integration</keyword>
<organism evidence="8 9">
    <name type="scientific">Mammaliicoccus fleurettii</name>
    <dbReference type="NCBI Taxonomy" id="150056"/>
    <lineage>
        <taxon>Bacteria</taxon>
        <taxon>Bacillati</taxon>
        <taxon>Bacillota</taxon>
        <taxon>Bacilli</taxon>
        <taxon>Bacillales</taxon>
        <taxon>Staphylococcaceae</taxon>
        <taxon>Mammaliicoccus</taxon>
    </lineage>
</organism>
<evidence type="ECO:0000256" key="3">
    <source>
        <dbReference type="ARBA" id="ARBA00023125"/>
    </source>
</evidence>
<evidence type="ECO:0000313" key="8">
    <source>
        <dbReference type="EMBL" id="MBS3696069.1"/>
    </source>
</evidence>